<gene>
    <name evidence="8" type="ORF">HMF8227_01637</name>
</gene>
<dbReference type="SMART" id="SM00283">
    <property type="entry name" value="MA"/>
    <property type="match status" value="1"/>
</dbReference>
<dbReference type="GO" id="GO:0006935">
    <property type="term" value="P:chemotaxis"/>
    <property type="evidence" value="ECO:0007669"/>
    <property type="project" value="UniProtKB-ARBA"/>
</dbReference>
<evidence type="ECO:0000313" key="9">
    <source>
        <dbReference type="Proteomes" id="UP000245728"/>
    </source>
</evidence>
<dbReference type="SUPFAM" id="SSF58104">
    <property type="entry name" value="Methyl-accepting chemotaxis protein (MCP) signaling domain"/>
    <property type="match status" value="1"/>
</dbReference>
<dbReference type="GO" id="GO:0007165">
    <property type="term" value="P:signal transduction"/>
    <property type="evidence" value="ECO:0007669"/>
    <property type="project" value="UniProtKB-KW"/>
</dbReference>
<dbReference type="Proteomes" id="UP000245728">
    <property type="component" value="Chromosome"/>
</dbReference>
<organism evidence="8 9">
    <name type="scientific">Saliniradius amylolyticus</name>
    <dbReference type="NCBI Taxonomy" id="2183582"/>
    <lineage>
        <taxon>Bacteria</taxon>
        <taxon>Pseudomonadati</taxon>
        <taxon>Pseudomonadota</taxon>
        <taxon>Gammaproteobacteria</taxon>
        <taxon>Alteromonadales</taxon>
        <taxon>Alteromonadaceae</taxon>
        <taxon>Saliniradius</taxon>
    </lineage>
</organism>
<feature type="region of interest" description="Disordered" evidence="5">
    <location>
        <begin position="369"/>
        <end position="392"/>
    </location>
</feature>
<dbReference type="InterPro" id="IPR004089">
    <property type="entry name" value="MCPsignal_dom"/>
</dbReference>
<comment type="subcellular location">
    <subcellularLocation>
        <location evidence="1">Membrane</location>
    </subcellularLocation>
</comment>
<dbReference type="Pfam" id="PF00015">
    <property type="entry name" value="MCPsignal"/>
    <property type="match status" value="1"/>
</dbReference>
<dbReference type="GO" id="GO:0016020">
    <property type="term" value="C:membrane"/>
    <property type="evidence" value="ECO:0007669"/>
    <property type="project" value="UniProtKB-SubCell"/>
</dbReference>
<reference evidence="8 9" key="1">
    <citation type="submission" date="2018-05" db="EMBL/GenBank/DDBJ databases">
        <title>Salinimonas sp. HMF8227 Genome sequencing and assembly.</title>
        <authorList>
            <person name="Kang H."/>
            <person name="Kang J."/>
            <person name="Cha I."/>
            <person name="Kim H."/>
            <person name="Joh K."/>
        </authorList>
    </citation>
    <scope>NUCLEOTIDE SEQUENCE [LARGE SCALE GENOMIC DNA]</scope>
    <source>
        <strain evidence="8 9">HMF8227</strain>
    </source>
</reference>
<evidence type="ECO:0000256" key="2">
    <source>
        <dbReference type="ARBA" id="ARBA00023224"/>
    </source>
</evidence>
<evidence type="ECO:0000256" key="3">
    <source>
        <dbReference type="PROSITE-ProRule" id="PRU00284"/>
    </source>
</evidence>
<proteinExistence type="predicted"/>
<evidence type="ECO:0000256" key="5">
    <source>
        <dbReference type="SAM" id="MobiDB-lite"/>
    </source>
</evidence>
<dbReference type="AlphaFoldDB" id="A0A2S2E4D8"/>
<feature type="coiled-coil region" evidence="4">
    <location>
        <begin position="244"/>
        <end position="296"/>
    </location>
</feature>
<dbReference type="KEGG" id="salh:HMF8227_01637"/>
<dbReference type="PANTHER" id="PTHR32089">
    <property type="entry name" value="METHYL-ACCEPTING CHEMOTAXIS PROTEIN MCPB"/>
    <property type="match status" value="1"/>
</dbReference>
<feature type="compositionally biased region" description="Polar residues" evidence="5">
    <location>
        <begin position="372"/>
        <end position="385"/>
    </location>
</feature>
<keyword evidence="2 3" id="KW-0807">Transducer</keyword>
<keyword evidence="4" id="KW-0175">Coiled coil</keyword>
<protein>
    <submittedName>
        <fullName evidence="8">Sensory transducer protein</fullName>
    </submittedName>
</protein>
<keyword evidence="6" id="KW-1133">Transmembrane helix</keyword>
<dbReference type="OrthoDB" id="369661at2"/>
<dbReference type="PANTHER" id="PTHR32089:SF41">
    <property type="entry name" value="METHYL-ACCEPTING CHEMOTAXIS PROTEIN"/>
    <property type="match status" value="1"/>
</dbReference>
<evidence type="ECO:0000256" key="6">
    <source>
        <dbReference type="SAM" id="Phobius"/>
    </source>
</evidence>
<keyword evidence="6" id="KW-0812">Transmembrane</keyword>
<evidence type="ECO:0000259" key="7">
    <source>
        <dbReference type="PROSITE" id="PS50111"/>
    </source>
</evidence>
<dbReference type="RefSeq" id="WP_109339713.1">
    <property type="nucleotide sequence ID" value="NZ_CP029347.1"/>
</dbReference>
<dbReference type="EMBL" id="CP029347">
    <property type="protein sequence ID" value="AWL12110.1"/>
    <property type="molecule type" value="Genomic_DNA"/>
</dbReference>
<sequence length="392" mass="43202">MLQLFARPQWSLLSLATVISLGLILTGFVLVGWAVMAFGAWLAVKFSDTHKTNDEAKARSDGVDEDSGAAVGDASLLFSSIGTSLDECNDALERIRSTQSDATTTLTQAFSELQQQMDSEREWIKRLTYTSEVQHGNGDESPVTQSQYMHQFAKSTEHTLDQFINTTVNMSASSMDLLQKVNQIDEAMPEIMKALKDVDDIASQTNLLALNAAIEAARAGEAGRGFAVVADEVRALSNRSAGFSQSIQQQLTQIRDQIAELTQAMGKVAAQDVSYVMDAKKEINQALDMIVDKTQEDEQTIEKLDVIAQQLESSLNRVIRGLQFDDINGQQLVFVQQSLVEVAELLDCHQRDSVDSLIEKARRRADEVTERLTAQRNPVSSSDMNSGDVELF</sequence>
<keyword evidence="6" id="KW-0472">Membrane</keyword>
<dbReference type="PROSITE" id="PS50111">
    <property type="entry name" value="CHEMOTAXIS_TRANSDUC_2"/>
    <property type="match status" value="1"/>
</dbReference>
<feature type="domain" description="Methyl-accepting transducer" evidence="7">
    <location>
        <begin position="153"/>
        <end position="318"/>
    </location>
</feature>
<evidence type="ECO:0000313" key="8">
    <source>
        <dbReference type="EMBL" id="AWL12110.1"/>
    </source>
</evidence>
<accession>A0A2S2E4D8</accession>
<evidence type="ECO:0000256" key="1">
    <source>
        <dbReference type="ARBA" id="ARBA00004370"/>
    </source>
</evidence>
<evidence type="ECO:0000256" key="4">
    <source>
        <dbReference type="SAM" id="Coils"/>
    </source>
</evidence>
<dbReference type="Gene3D" id="1.10.287.950">
    <property type="entry name" value="Methyl-accepting chemotaxis protein"/>
    <property type="match status" value="1"/>
</dbReference>
<keyword evidence="9" id="KW-1185">Reference proteome</keyword>
<name>A0A2S2E4D8_9ALTE</name>
<feature type="transmembrane region" description="Helical" evidence="6">
    <location>
        <begin position="12"/>
        <end position="44"/>
    </location>
</feature>